<gene>
    <name evidence="8" type="ORF">DCAR_0934242</name>
</gene>
<dbReference type="GO" id="GO:0005634">
    <property type="term" value="C:nucleus"/>
    <property type="evidence" value="ECO:0007669"/>
    <property type="project" value="UniProtKB-SubCell"/>
</dbReference>
<dbReference type="PRINTS" id="PR00404">
    <property type="entry name" value="MADSDOMAIN"/>
</dbReference>
<dbReference type="PROSITE" id="PS50066">
    <property type="entry name" value="MADS_BOX_2"/>
    <property type="match status" value="1"/>
</dbReference>
<evidence type="ECO:0000313" key="8">
    <source>
        <dbReference type="EMBL" id="WOH14720.1"/>
    </source>
</evidence>
<keyword evidence="2" id="KW-0805">Transcription regulation</keyword>
<protein>
    <recommendedName>
        <fullName evidence="7">MADS-box domain-containing protein</fullName>
    </recommendedName>
</protein>
<feature type="region of interest" description="Disordered" evidence="6">
    <location>
        <begin position="182"/>
        <end position="215"/>
    </location>
</feature>
<dbReference type="Proteomes" id="UP000077755">
    <property type="component" value="Chromosome 9"/>
</dbReference>
<dbReference type="CDD" id="cd00265">
    <property type="entry name" value="MADS_MEF2_like"/>
    <property type="match status" value="1"/>
</dbReference>
<evidence type="ECO:0000256" key="6">
    <source>
        <dbReference type="SAM" id="MobiDB-lite"/>
    </source>
</evidence>
<dbReference type="GO" id="GO:0046983">
    <property type="term" value="F:protein dimerization activity"/>
    <property type="evidence" value="ECO:0007669"/>
    <property type="project" value="InterPro"/>
</dbReference>
<accession>A0AAF1BCV7</accession>
<reference evidence="8" key="2">
    <citation type="submission" date="2022-03" db="EMBL/GenBank/DDBJ databases">
        <title>Draft title - Genomic analysis of global carrot germplasm unveils the trajectory of domestication and the origin of high carotenoid orange carrot.</title>
        <authorList>
            <person name="Iorizzo M."/>
            <person name="Ellison S."/>
            <person name="Senalik D."/>
            <person name="Macko-Podgorni A."/>
            <person name="Grzebelus D."/>
            <person name="Bostan H."/>
            <person name="Rolling W."/>
            <person name="Curaba J."/>
            <person name="Simon P."/>
        </authorList>
    </citation>
    <scope>NUCLEOTIDE SEQUENCE</scope>
    <source>
        <tissue evidence="8">Leaf</tissue>
    </source>
</reference>
<feature type="domain" description="MADS-box" evidence="7">
    <location>
        <begin position="1"/>
        <end position="61"/>
    </location>
</feature>
<dbReference type="InterPro" id="IPR002100">
    <property type="entry name" value="TF_MADSbox"/>
</dbReference>
<keyword evidence="3" id="KW-0238">DNA-binding</keyword>
<comment type="subcellular location">
    <subcellularLocation>
        <location evidence="1">Nucleus</location>
    </subcellularLocation>
</comment>
<dbReference type="InterPro" id="IPR036879">
    <property type="entry name" value="TF_MADSbox_sf"/>
</dbReference>
<evidence type="ECO:0000256" key="2">
    <source>
        <dbReference type="ARBA" id="ARBA00023015"/>
    </source>
</evidence>
<dbReference type="Pfam" id="PF00319">
    <property type="entry name" value="SRF-TF"/>
    <property type="match status" value="1"/>
</dbReference>
<reference evidence="8" key="1">
    <citation type="journal article" date="2016" name="Nat. Genet.">
        <title>A high-quality carrot genome assembly provides new insights into carotenoid accumulation and asterid genome evolution.</title>
        <authorList>
            <person name="Iorizzo M."/>
            <person name="Ellison S."/>
            <person name="Senalik D."/>
            <person name="Zeng P."/>
            <person name="Satapoomin P."/>
            <person name="Huang J."/>
            <person name="Bowman M."/>
            <person name="Iovene M."/>
            <person name="Sanseverino W."/>
            <person name="Cavagnaro P."/>
            <person name="Yildiz M."/>
            <person name="Macko-Podgorni A."/>
            <person name="Moranska E."/>
            <person name="Grzebelus E."/>
            <person name="Grzebelus D."/>
            <person name="Ashrafi H."/>
            <person name="Zheng Z."/>
            <person name="Cheng S."/>
            <person name="Spooner D."/>
            <person name="Van Deynze A."/>
            <person name="Simon P."/>
        </authorList>
    </citation>
    <scope>NUCLEOTIDE SEQUENCE</scope>
    <source>
        <tissue evidence="8">Leaf</tissue>
    </source>
</reference>
<dbReference type="InterPro" id="IPR033896">
    <property type="entry name" value="MEF2-like_N"/>
</dbReference>
<dbReference type="Gene3D" id="3.40.1810.10">
    <property type="entry name" value="Transcription factor, MADS-box"/>
    <property type="match status" value="1"/>
</dbReference>
<evidence type="ECO:0000256" key="3">
    <source>
        <dbReference type="ARBA" id="ARBA00023125"/>
    </source>
</evidence>
<proteinExistence type="predicted"/>
<dbReference type="SUPFAM" id="SSF55455">
    <property type="entry name" value="SRF-like"/>
    <property type="match status" value="1"/>
</dbReference>
<keyword evidence="4" id="KW-0804">Transcription</keyword>
<evidence type="ECO:0000256" key="5">
    <source>
        <dbReference type="ARBA" id="ARBA00023242"/>
    </source>
</evidence>
<organism evidence="8 9">
    <name type="scientific">Daucus carota subsp. sativus</name>
    <name type="common">Carrot</name>
    <dbReference type="NCBI Taxonomy" id="79200"/>
    <lineage>
        <taxon>Eukaryota</taxon>
        <taxon>Viridiplantae</taxon>
        <taxon>Streptophyta</taxon>
        <taxon>Embryophyta</taxon>
        <taxon>Tracheophyta</taxon>
        <taxon>Spermatophyta</taxon>
        <taxon>Magnoliopsida</taxon>
        <taxon>eudicotyledons</taxon>
        <taxon>Gunneridae</taxon>
        <taxon>Pentapetalae</taxon>
        <taxon>asterids</taxon>
        <taxon>campanulids</taxon>
        <taxon>Apiales</taxon>
        <taxon>Apiaceae</taxon>
        <taxon>Apioideae</taxon>
        <taxon>Scandiceae</taxon>
        <taxon>Daucinae</taxon>
        <taxon>Daucus</taxon>
        <taxon>Daucus sect. Daucus</taxon>
    </lineage>
</organism>
<dbReference type="AlphaFoldDB" id="A0AAF1BCV7"/>
<sequence length="215" mass="24283">MGRGKLEIETIENVGRRQVTFSKRRVGLMKKARELSILCDAEIAVIIFSSTGRLFQYASSSMLQTLSRYNEWLESSVSEEESEVLVLLCLTQTGLFDILVEGKLKITIMEKALTDLDFKELQQLERLMTEGLLSVKEKKEQLLEEKLEQLINKYHLIEHVASSQASACVPGTEIEDSMTTLFLGGSDSGHRKRKTQEREFVETESPGTSASETEK</sequence>
<evidence type="ECO:0000313" key="9">
    <source>
        <dbReference type="Proteomes" id="UP000077755"/>
    </source>
</evidence>
<evidence type="ECO:0000256" key="1">
    <source>
        <dbReference type="ARBA" id="ARBA00004123"/>
    </source>
</evidence>
<keyword evidence="9" id="KW-1185">Reference proteome</keyword>
<evidence type="ECO:0000259" key="7">
    <source>
        <dbReference type="PROSITE" id="PS50066"/>
    </source>
</evidence>
<dbReference type="EMBL" id="CP093351">
    <property type="protein sequence ID" value="WOH14720.1"/>
    <property type="molecule type" value="Genomic_DNA"/>
</dbReference>
<dbReference type="InterPro" id="IPR050142">
    <property type="entry name" value="MADS-box/MEF2_TF"/>
</dbReference>
<dbReference type="PROSITE" id="PS00350">
    <property type="entry name" value="MADS_BOX_1"/>
    <property type="match status" value="1"/>
</dbReference>
<dbReference type="GO" id="GO:0000977">
    <property type="term" value="F:RNA polymerase II transcription regulatory region sequence-specific DNA binding"/>
    <property type="evidence" value="ECO:0007669"/>
    <property type="project" value="InterPro"/>
</dbReference>
<name>A0AAF1BCV7_DAUCS</name>
<dbReference type="GO" id="GO:0045944">
    <property type="term" value="P:positive regulation of transcription by RNA polymerase II"/>
    <property type="evidence" value="ECO:0007669"/>
    <property type="project" value="InterPro"/>
</dbReference>
<keyword evidence="5" id="KW-0539">Nucleus</keyword>
<evidence type="ECO:0000256" key="4">
    <source>
        <dbReference type="ARBA" id="ARBA00023163"/>
    </source>
</evidence>
<feature type="compositionally biased region" description="Polar residues" evidence="6">
    <location>
        <begin position="205"/>
        <end position="215"/>
    </location>
</feature>
<dbReference type="SMART" id="SM00432">
    <property type="entry name" value="MADS"/>
    <property type="match status" value="1"/>
</dbReference>
<dbReference type="PANTHER" id="PTHR48019">
    <property type="entry name" value="SERUM RESPONSE FACTOR HOMOLOG"/>
    <property type="match status" value="1"/>
</dbReference>